<dbReference type="AlphaFoldDB" id="A0A6B9ZN54"/>
<evidence type="ECO:0000313" key="2">
    <source>
        <dbReference type="EMBL" id="QHS63436.1"/>
    </source>
</evidence>
<keyword evidence="3" id="KW-1185">Reference proteome</keyword>
<gene>
    <name evidence="2" type="ORF">GWR21_28765</name>
</gene>
<keyword evidence="1" id="KW-0812">Transmembrane</keyword>
<dbReference type="RefSeq" id="WP_162335152.1">
    <property type="nucleotide sequence ID" value="NZ_CP048113.1"/>
</dbReference>
<proteinExistence type="predicted"/>
<keyword evidence="1" id="KW-1133">Transmembrane helix</keyword>
<sequence>MTQIWTSSKGDKIIAFANNTLYKANPKDENVSFLVAGMKAGDFSDPALFALPLDIIRSIHWQEGNDHIQVFFSRESEEHFIIKDPVIREEIFNHLKAYIPGATYGVDRYDEMRAAAKPLAGLVVVLLLFAYTIHVMAELNSGESVTAFGRLGGLIVGLVSLGTVKVLLVYGALIAIAGYSTYKKMRNPPVVHVIGLGRPANI</sequence>
<keyword evidence="1" id="KW-0472">Membrane</keyword>
<dbReference type="KEGG" id="chih:GWR21_28765"/>
<dbReference type="EMBL" id="CP048113">
    <property type="protein sequence ID" value="QHS63436.1"/>
    <property type="molecule type" value="Genomic_DNA"/>
</dbReference>
<evidence type="ECO:0000256" key="1">
    <source>
        <dbReference type="SAM" id="Phobius"/>
    </source>
</evidence>
<organism evidence="2 3">
    <name type="scientific">Chitinophaga agri</name>
    <dbReference type="NCBI Taxonomy" id="2703787"/>
    <lineage>
        <taxon>Bacteria</taxon>
        <taxon>Pseudomonadati</taxon>
        <taxon>Bacteroidota</taxon>
        <taxon>Chitinophagia</taxon>
        <taxon>Chitinophagales</taxon>
        <taxon>Chitinophagaceae</taxon>
        <taxon>Chitinophaga</taxon>
    </lineage>
</organism>
<protein>
    <submittedName>
        <fullName evidence="2">Uncharacterized protein</fullName>
    </submittedName>
</protein>
<accession>A0A6B9ZN54</accession>
<name>A0A6B9ZN54_9BACT</name>
<evidence type="ECO:0000313" key="3">
    <source>
        <dbReference type="Proteomes" id="UP000476411"/>
    </source>
</evidence>
<feature type="transmembrane region" description="Helical" evidence="1">
    <location>
        <begin position="118"/>
        <end position="137"/>
    </location>
</feature>
<reference evidence="2 3" key="1">
    <citation type="submission" date="2020-01" db="EMBL/GenBank/DDBJ databases">
        <title>Complete genome sequence of Chitinophaga sp. H33E-04 isolated from quinoa roots.</title>
        <authorList>
            <person name="Weon H.-Y."/>
            <person name="Lee S.A."/>
        </authorList>
    </citation>
    <scope>NUCLEOTIDE SEQUENCE [LARGE SCALE GENOMIC DNA]</scope>
    <source>
        <strain evidence="2 3">H33E-04</strain>
    </source>
</reference>
<feature type="transmembrane region" description="Helical" evidence="1">
    <location>
        <begin position="157"/>
        <end position="179"/>
    </location>
</feature>
<dbReference type="Proteomes" id="UP000476411">
    <property type="component" value="Chromosome"/>
</dbReference>